<dbReference type="InterPro" id="IPR036641">
    <property type="entry name" value="HPT_dom_sf"/>
</dbReference>
<dbReference type="InterPro" id="IPR008207">
    <property type="entry name" value="Sig_transdc_His_kin_Hpt_dom"/>
</dbReference>
<protein>
    <submittedName>
        <fullName evidence="4">Histidine kinase</fullName>
    </submittedName>
</protein>
<dbReference type="SMART" id="SM00073">
    <property type="entry name" value="HPT"/>
    <property type="match status" value="1"/>
</dbReference>
<evidence type="ECO:0000256" key="2">
    <source>
        <dbReference type="PROSITE-ProRule" id="PRU00110"/>
    </source>
</evidence>
<dbReference type="Gene3D" id="1.20.120.160">
    <property type="entry name" value="HPT domain"/>
    <property type="match status" value="1"/>
</dbReference>
<accession>A0A2S5KUQ7</accession>
<evidence type="ECO:0000313" key="5">
    <source>
        <dbReference type="Proteomes" id="UP000238196"/>
    </source>
</evidence>
<feature type="domain" description="HPt" evidence="3">
    <location>
        <begin position="15"/>
        <end position="108"/>
    </location>
</feature>
<comment type="caution">
    <text evidence="4">The sequence shown here is derived from an EMBL/GenBank/DDBJ whole genome shotgun (WGS) entry which is preliminary data.</text>
</comment>
<dbReference type="Pfam" id="PF01627">
    <property type="entry name" value="Hpt"/>
    <property type="match status" value="1"/>
</dbReference>
<evidence type="ECO:0000256" key="1">
    <source>
        <dbReference type="ARBA" id="ARBA00023012"/>
    </source>
</evidence>
<keyword evidence="2" id="KW-0597">Phosphoprotein</keyword>
<dbReference type="OrthoDB" id="9131849at2"/>
<dbReference type="Proteomes" id="UP000238196">
    <property type="component" value="Unassembled WGS sequence"/>
</dbReference>
<dbReference type="AlphaFoldDB" id="A0A2S5KUQ7"/>
<organism evidence="4 5">
    <name type="scientific">Proteobacteria bacterium 228</name>
    <dbReference type="NCBI Taxonomy" id="2083153"/>
    <lineage>
        <taxon>Bacteria</taxon>
        <taxon>Pseudomonadati</taxon>
        <taxon>Pseudomonadota</taxon>
    </lineage>
</organism>
<reference evidence="4 5" key="1">
    <citation type="submission" date="2018-02" db="EMBL/GenBank/DDBJ databases">
        <title>novel marine gammaproteobacteria from coastal saline agro ecosystem.</title>
        <authorList>
            <person name="Krishnan R."/>
            <person name="Ramesh Kumar N."/>
        </authorList>
    </citation>
    <scope>NUCLEOTIDE SEQUENCE [LARGE SCALE GENOMIC DNA]</scope>
    <source>
        <strain evidence="4 5">228</strain>
    </source>
</reference>
<dbReference type="SUPFAM" id="SSF47226">
    <property type="entry name" value="Histidine-containing phosphotransfer domain, HPT domain"/>
    <property type="match status" value="1"/>
</dbReference>
<dbReference type="EMBL" id="PRLP01000015">
    <property type="protein sequence ID" value="PPC78405.1"/>
    <property type="molecule type" value="Genomic_DNA"/>
</dbReference>
<evidence type="ECO:0000313" key="4">
    <source>
        <dbReference type="EMBL" id="PPC78405.1"/>
    </source>
</evidence>
<proteinExistence type="predicted"/>
<name>A0A2S5KUQ7_9PROT</name>
<dbReference type="GO" id="GO:0000160">
    <property type="term" value="P:phosphorelay signal transduction system"/>
    <property type="evidence" value="ECO:0007669"/>
    <property type="project" value="UniProtKB-KW"/>
</dbReference>
<feature type="modified residue" description="Phosphohistidine" evidence="2">
    <location>
        <position position="54"/>
    </location>
</feature>
<keyword evidence="4" id="KW-0808">Transferase</keyword>
<evidence type="ECO:0000259" key="3">
    <source>
        <dbReference type="PROSITE" id="PS50894"/>
    </source>
</evidence>
<keyword evidence="1" id="KW-0902">Two-component regulatory system</keyword>
<sequence>MQLDLALLSELQEVMDDEFVELIETYIDDSTLRLAQVKDAVERGDGVGLRQSAHSMKGSSSNIGATSLAEILKLLEAAGMHNNLSEAQGLMDAVCAEHFHVCEALKKLYLGT</sequence>
<dbReference type="GO" id="GO:0004672">
    <property type="term" value="F:protein kinase activity"/>
    <property type="evidence" value="ECO:0007669"/>
    <property type="project" value="UniProtKB-ARBA"/>
</dbReference>
<keyword evidence="4" id="KW-0418">Kinase</keyword>
<gene>
    <name evidence="4" type="ORF">C4K68_04950</name>
</gene>
<dbReference type="PROSITE" id="PS50894">
    <property type="entry name" value="HPT"/>
    <property type="match status" value="1"/>
</dbReference>